<organism evidence="1 2">
    <name type="scientific">Micromonospora pattaloongensis</name>
    <dbReference type="NCBI Taxonomy" id="405436"/>
    <lineage>
        <taxon>Bacteria</taxon>
        <taxon>Bacillati</taxon>
        <taxon>Actinomycetota</taxon>
        <taxon>Actinomycetes</taxon>
        <taxon>Micromonosporales</taxon>
        <taxon>Micromonosporaceae</taxon>
        <taxon>Micromonospora</taxon>
    </lineage>
</organism>
<dbReference type="EMBL" id="FNPH01000013">
    <property type="protein sequence ID" value="SDZ39932.1"/>
    <property type="molecule type" value="Genomic_DNA"/>
</dbReference>
<gene>
    <name evidence="1" type="ORF">SAMN05444365_11332</name>
</gene>
<dbReference type="Proteomes" id="UP000242415">
    <property type="component" value="Unassembled WGS sequence"/>
</dbReference>
<dbReference type="OrthoDB" id="3385898at2"/>
<keyword evidence="2" id="KW-1185">Reference proteome</keyword>
<evidence type="ECO:0000313" key="1">
    <source>
        <dbReference type="EMBL" id="SDZ39932.1"/>
    </source>
</evidence>
<dbReference type="AlphaFoldDB" id="A0A1H3SPL8"/>
<accession>A0A1H3SPL8</accession>
<proteinExistence type="predicted"/>
<reference evidence="2" key="1">
    <citation type="submission" date="2016-10" db="EMBL/GenBank/DDBJ databases">
        <authorList>
            <person name="Varghese N."/>
            <person name="Submissions S."/>
        </authorList>
    </citation>
    <scope>NUCLEOTIDE SEQUENCE [LARGE SCALE GENOMIC DNA]</scope>
    <source>
        <strain evidence="2">DSM 45245</strain>
    </source>
</reference>
<evidence type="ECO:0000313" key="2">
    <source>
        <dbReference type="Proteomes" id="UP000242415"/>
    </source>
</evidence>
<sequence length="84" mass="10203">MKLSDPTSRKKDKDYDQSDVEHLLRKRPWHSYDQMVNWLKEEGDEDRRFTPGEVERMIADLSRLQERRVPFTKDPDRLCHEMKG</sequence>
<name>A0A1H3SPL8_9ACTN</name>
<protein>
    <submittedName>
        <fullName evidence="1">Uncharacterized protein</fullName>
    </submittedName>
</protein>
<dbReference type="RefSeq" id="WP_091561836.1">
    <property type="nucleotide sequence ID" value="NZ_FNPH01000013.1"/>
</dbReference>